<keyword evidence="3" id="KW-1185">Reference proteome</keyword>
<reference evidence="3" key="1">
    <citation type="journal article" date="2019" name="Int. J. Syst. Evol. Microbiol.">
        <title>The Global Catalogue of Microorganisms (GCM) 10K type strain sequencing project: providing services to taxonomists for standard genome sequencing and annotation.</title>
        <authorList>
            <consortium name="The Broad Institute Genomics Platform"/>
            <consortium name="The Broad Institute Genome Sequencing Center for Infectious Disease"/>
            <person name="Wu L."/>
            <person name="Ma J."/>
        </authorList>
    </citation>
    <scope>NUCLEOTIDE SEQUENCE [LARGE SCALE GENOMIC DNA]</scope>
    <source>
        <strain evidence="3">JCM 14319</strain>
    </source>
</reference>
<dbReference type="PROSITE" id="PS50943">
    <property type="entry name" value="HTH_CROC1"/>
    <property type="match status" value="1"/>
</dbReference>
<evidence type="ECO:0000259" key="1">
    <source>
        <dbReference type="PROSITE" id="PS50943"/>
    </source>
</evidence>
<protein>
    <recommendedName>
        <fullName evidence="1">HTH cro/C1-type domain-containing protein</fullName>
    </recommendedName>
</protein>
<dbReference type="Pfam" id="PF01381">
    <property type="entry name" value="HTH_3"/>
    <property type="match status" value="1"/>
</dbReference>
<dbReference type="SMART" id="SM00530">
    <property type="entry name" value="HTH_XRE"/>
    <property type="match status" value="1"/>
</dbReference>
<evidence type="ECO:0000313" key="3">
    <source>
        <dbReference type="Proteomes" id="UP001500506"/>
    </source>
</evidence>
<name>A0ABP4WK74_9MICO</name>
<evidence type="ECO:0000313" key="2">
    <source>
        <dbReference type="EMBL" id="GAA1752126.1"/>
    </source>
</evidence>
<proteinExistence type="predicted"/>
<organism evidence="2 3">
    <name type="scientific">Agromyces humatus</name>
    <dbReference type="NCBI Taxonomy" id="279573"/>
    <lineage>
        <taxon>Bacteria</taxon>
        <taxon>Bacillati</taxon>
        <taxon>Actinomycetota</taxon>
        <taxon>Actinomycetes</taxon>
        <taxon>Micrococcales</taxon>
        <taxon>Microbacteriaceae</taxon>
        <taxon>Agromyces</taxon>
    </lineage>
</organism>
<dbReference type="Proteomes" id="UP001500506">
    <property type="component" value="Unassembled WGS sequence"/>
</dbReference>
<dbReference type="CDD" id="cd00093">
    <property type="entry name" value="HTH_XRE"/>
    <property type="match status" value="1"/>
</dbReference>
<sequence>MSDLIRTTRAELGLTGADLAERLGVTVGAIPQLERSEREGRIKLDTLERALGAMGRRLSIAASPNSPYAAYTPEAVTDQVNDALDEDDGSYALRLISHAASVLKDEPGKFTDAELRSRPSQIKDARWEQLFRAVYGDAIPEERRPEWATAAKLGRRWYVSRFPPLREKAKTSTPDRLRELNIYIDANSLSTR</sequence>
<dbReference type="InterPro" id="IPR001387">
    <property type="entry name" value="Cro/C1-type_HTH"/>
</dbReference>
<dbReference type="EMBL" id="BAAANH010000001">
    <property type="protein sequence ID" value="GAA1752126.1"/>
    <property type="molecule type" value="Genomic_DNA"/>
</dbReference>
<comment type="caution">
    <text evidence="2">The sequence shown here is derived from an EMBL/GenBank/DDBJ whole genome shotgun (WGS) entry which is preliminary data.</text>
</comment>
<dbReference type="SUPFAM" id="SSF47413">
    <property type="entry name" value="lambda repressor-like DNA-binding domains"/>
    <property type="match status" value="1"/>
</dbReference>
<dbReference type="Gene3D" id="1.10.260.40">
    <property type="entry name" value="lambda repressor-like DNA-binding domains"/>
    <property type="match status" value="1"/>
</dbReference>
<dbReference type="RefSeq" id="WP_232498440.1">
    <property type="nucleotide sequence ID" value="NZ_BAAANH010000001.1"/>
</dbReference>
<feature type="domain" description="HTH cro/C1-type" evidence="1">
    <location>
        <begin position="5"/>
        <end position="61"/>
    </location>
</feature>
<dbReference type="InterPro" id="IPR010982">
    <property type="entry name" value="Lambda_DNA-bd_dom_sf"/>
</dbReference>
<gene>
    <name evidence="2" type="ORF">GCM10009747_07110</name>
</gene>
<accession>A0ABP4WK74</accession>